<protein>
    <submittedName>
        <fullName evidence="1">Uncharacterized protein</fullName>
    </submittedName>
</protein>
<comment type="caution">
    <text evidence="1">The sequence shown here is derived from an EMBL/GenBank/DDBJ whole genome shotgun (WGS) entry which is preliminary data.</text>
</comment>
<evidence type="ECO:0000313" key="1">
    <source>
        <dbReference type="EMBL" id="KAL1895643.1"/>
    </source>
</evidence>
<organism evidence="1 2">
    <name type="scientific">Sporothrix stenoceras</name>
    <dbReference type="NCBI Taxonomy" id="5173"/>
    <lineage>
        <taxon>Eukaryota</taxon>
        <taxon>Fungi</taxon>
        <taxon>Dikarya</taxon>
        <taxon>Ascomycota</taxon>
        <taxon>Pezizomycotina</taxon>
        <taxon>Sordariomycetes</taxon>
        <taxon>Sordariomycetidae</taxon>
        <taxon>Ophiostomatales</taxon>
        <taxon>Ophiostomataceae</taxon>
        <taxon>Sporothrix</taxon>
    </lineage>
</organism>
<accession>A0ABR3Z4T3</accession>
<reference evidence="1 2" key="1">
    <citation type="journal article" date="2024" name="IMA Fungus">
        <title>IMA Genome - F19 : A genome assembly and annotation guide to empower mycologists, including annotated draft genome sequences of Ceratocystis pirilliformis, Diaporthe australafricana, Fusarium ophioides, Paecilomyces lecythidis, and Sporothrix stenoceras.</title>
        <authorList>
            <person name="Aylward J."/>
            <person name="Wilson A.M."/>
            <person name="Visagie C.M."/>
            <person name="Spraker J."/>
            <person name="Barnes I."/>
            <person name="Buitendag C."/>
            <person name="Ceriani C."/>
            <person name="Del Mar Angel L."/>
            <person name="du Plessis D."/>
            <person name="Fuchs T."/>
            <person name="Gasser K."/>
            <person name="Kramer D."/>
            <person name="Li W."/>
            <person name="Munsamy K."/>
            <person name="Piso A."/>
            <person name="Price J.L."/>
            <person name="Sonnekus B."/>
            <person name="Thomas C."/>
            <person name="van der Nest A."/>
            <person name="van Dijk A."/>
            <person name="van Heerden A."/>
            <person name="van Vuuren N."/>
            <person name="Yilmaz N."/>
            <person name="Duong T.A."/>
            <person name="van der Merwe N.A."/>
            <person name="Wingfield M.J."/>
            <person name="Wingfield B.D."/>
        </authorList>
    </citation>
    <scope>NUCLEOTIDE SEQUENCE [LARGE SCALE GENOMIC DNA]</scope>
    <source>
        <strain evidence="1 2">CMW 5346</strain>
    </source>
</reference>
<dbReference type="EMBL" id="JAWCUI010000026">
    <property type="protein sequence ID" value="KAL1895643.1"/>
    <property type="molecule type" value="Genomic_DNA"/>
</dbReference>
<keyword evidence="2" id="KW-1185">Reference proteome</keyword>
<proteinExistence type="predicted"/>
<dbReference type="Proteomes" id="UP001583186">
    <property type="component" value="Unassembled WGS sequence"/>
</dbReference>
<name>A0ABR3Z4T3_9PEZI</name>
<gene>
    <name evidence="1" type="ORF">Sste5346_005113</name>
</gene>
<sequence>MSESTRQKVIQEEERIRLGGTPNIEFDIATVFDHATSVVAFRKQARRHLDAMNAYFEQVASAGRRDRGEQGYTPADLAHDIMDAFANVRGVSSSNDLSSCVVDARLYIEASVRAQMEAEAMELYAEQFHGGEPDLTDLAMACSVELTTAPSND</sequence>
<evidence type="ECO:0000313" key="2">
    <source>
        <dbReference type="Proteomes" id="UP001583186"/>
    </source>
</evidence>